<dbReference type="PANTHER" id="PTHR33055:SF13">
    <property type="entry name" value="TRANSPOSASE"/>
    <property type="match status" value="1"/>
</dbReference>
<dbReference type="Pfam" id="PF02371">
    <property type="entry name" value="Transposase_20"/>
    <property type="match status" value="1"/>
</dbReference>
<organism evidence="3 4">
    <name type="scientific">Melghirimyces profundicolus</name>
    <dbReference type="NCBI Taxonomy" id="1242148"/>
    <lineage>
        <taxon>Bacteria</taxon>
        <taxon>Bacillati</taxon>
        <taxon>Bacillota</taxon>
        <taxon>Bacilli</taxon>
        <taxon>Bacillales</taxon>
        <taxon>Thermoactinomycetaceae</taxon>
        <taxon>Melghirimyces</taxon>
    </lineage>
</organism>
<evidence type="ECO:0000256" key="1">
    <source>
        <dbReference type="SAM" id="Coils"/>
    </source>
</evidence>
<reference evidence="3 4" key="1">
    <citation type="submission" date="2018-04" db="EMBL/GenBank/DDBJ databases">
        <title>Genomic Encyclopedia of Archaeal and Bacterial Type Strains, Phase II (KMG-II): from individual species to whole genera.</title>
        <authorList>
            <person name="Goeker M."/>
        </authorList>
    </citation>
    <scope>NUCLEOTIDE SEQUENCE [LARGE SCALE GENOMIC DNA]</scope>
    <source>
        <strain evidence="3 4">DSM 45787</strain>
    </source>
</reference>
<feature type="domain" description="Transposase IS116/IS110/IS902 C-terminal" evidence="2">
    <location>
        <begin position="147"/>
        <end position="229"/>
    </location>
</feature>
<dbReference type="Proteomes" id="UP000244240">
    <property type="component" value="Unassembled WGS sequence"/>
</dbReference>
<dbReference type="GO" id="GO:0004803">
    <property type="term" value="F:transposase activity"/>
    <property type="evidence" value="ECO:0007669"/>
    <property type="project" value="InterPro"/>
</dbReference>
<keyword evidence="4" id="KW-1185">Reference proteome</keyword>
<evidence type="ECO:0000259" key="2">
    <source>
        <dbReference type="Pfam" id="PF02371"/>
    </source>
</evidence>
<dbReference type="GO" id="GO:0006313">
    <property type="term" value="P:DNA transposition"/>
    <property type="evidence" value="ECO:0007669"/>
    <property type="project" value="InterPro"/>
</dbReference>
<feature type="non-terminal residue" evidence="3">
    <location>
        <position position="1"/>
    </location>
</feature>
<dbReference type="RefSeq" id="WP_146172227.1">
    <property type="nucleotide sequence ID" value="NZ_QBKR01000066.1"/>
</dbReference>
<evidence type="ECO:0000313" key="3">
    <source>
        <dbReference type="EMBL" id="PTX45842.1"/>
    </source>
</evidence>
<protein>
    <submittedName>
        <fullName evidence="3">Transposase IS116/IS110/IS902 family protein</fullName>
    </submittedName>
</protein>
<name>A0A2T6APV9_9BACL</name>
<dbReference type="InterPro" id="IPR047650">
    <property type="entry name" value="Transpos_IS110"/>
</dbReference>
<comment type="caution">
    <text evidence="3">The sequence shown here is derived from an EMBL/GenBank/DDBJ whole genome shotgun (WGS) entry which is preliminary data.</text>
</comment>
<dbReference type="InterPro" id="IPR003346">
    <property type="entry name" value="Transposase_20"/>
</dbReference>
<dbReference type="AlphaFoldDB" id="A0A2T6APV9"/>
<proteinExistence type="predicted"/>
<dbReference type="EMBL" id="QBKR01000066">
    <property type="protein sequence ID" value="PTX45842.1"/>
    <property type="molecule type" value="Genomic_DNA"/>
</dbReference>
<evidence type="ECO:0000313" key="4">
    <source>
        <dbReference type="Proteomes" id="UP000244240"/>
    </source>
</evidence>
<keyword evidence="1" id="KW-0175">Coiled coil</keyword>
<accession>A0A2T6APV9</accession>
<dbReference type="GO" id="GO:0003677">
    <property type="term" value="F:DNA binding"/>
    <property type="evidence" value="ECO:0007669"/>
    <property type="project" value="InterPro"/>
</dbReference>
<dbReference type="PANTHER" id="PTHR33055">
    <property type="entry name" value="TRANSPOSASE FOR INSERTION SEQUENCE ELEMENT IS1111A"/>
    <property type="match status" value="1"/>
</dbReference>
<gene>
    <name evidence="3" type="ORF">C8P63_1661</name>
</gene>
<dbReference type="OrthoDB" id="9790935at2"/>
<sequence length="285" mass="32897">TGVYADLRIAMIQRDRLIEALKRIKNRMHHWFDRYFPEYTTVFKDWEGKASLYTLKHFPLPQDILERGAEGIAAEWKTVVQRAVGKKRAEWLVQTAQNSVGLTEGLTMARMELQMLLEQYELLHRQLDRLSTQIQELLHSIPGTREMLSIPLVGWATVTGFLSEVGPLTAYNHPQQLIRLAGLNVKENSSGQHKGRTSITKRGRPRLRSLLFKAILPMTAHNPEFRALHRYLTTRSENPLKKMQSLIALCCKLVRVLFTLGKKRRTYDARRMLGDVRRSQLQTAA</sequence>
<feature type="coiled-coil region" evidence="1">
    <location>
        <begin position="113"/>
        <end position="140"/>
    </location>
</feature>